<organism evidence="2 3">
    <name type="scientific">Exidia glandulosa HHB12029</name>
    <dbReference type="NCBI Taxonomy" id="1314781"/>
    <lineage>
        <taxon>Eukaryota</taxon>
        <taxon>Fungi</taxon>
        <taxon>Dikarya</taxon>
        <taxon>Basidiomycota</taxon>
        <taxon>Agaricomycotina</taxon>
        <taxon>Agaricomycetes</taxon>
        <taxon>Auriculariales</taxon>
        <taxon>Exidiaceae</taxon>
        <taxon>Exidia</taxon>
    </lineage>
</organism>
<keyword evidence="3" id="KW-1185">Reference proteome</keyword>
<dbReference type="EMBL" id="KV425905">
    <property type="protein sequence ID" value="KZV99930.1"/>
    <property type="molecule type" value="Genomic_DNA"/>
</dbReference>
<protein>
    <submittedName>
        <fullName evidence="2">Uncharacterized protein</fullName>
    </submittedName>
</protein>
<gene>
    <name evidence="2" type="ORF">EXIGLDRAFT_199167</name>
</gene>
<accession>A0A165MY45</accession>
<evidence type="ECO:0000256" key="1">
    <source>
        <dbReference type="SAM" id="MobiDB-lite"/>
    </source>
</evidence>
<dbReference type="OrthoDB" id="4062651at2759"/>
<feature type="region of interest" description="Disordered" evidence="1">
    <location>
        <begin position="1"/>
        <end position="29"/>
    </location>
</feature>
<sequence length="134" mass="14528">MSGDRSGSESETWSERSASPPYDPAETNRYALFTPGERRTASLGTNITDEIFDVSERPVSYGGSADVYQGTWDSHYGPMKVCSALSNSSHSVFSFPSRSPSRFYAPSTRRTGGHLSTSGARYLCGGNSFTRTST</sequence>
<evidence type="ECO:0000313" key="2">
    <source>
        <dbReference type="EMBL" id="KZV99930.1"/>
    </source>
</evidence>
<evidence type="ECO:0000313" key="3">
    <source>
        <dbReference type="Proteomes" id="UP000077266"/>
    </source>
</evidence>
<name>A0A165MY45_EXIGL</name>
<dbReference type="Proteomes" id="UP000077266">
    <property type="component" value="Unassembled WGS sequence"/>
</dbReference>
<dbReference type="AlphaFoldDB" id="A0A165MY45"/>
<reference evidence="2 3" key="1">
    <citation type="journal article" date="2016" name="Mol. Biol. Evol.">
        <title>Comparative Genomics of Early-Diverging Mushroom-Forming Fungi Provides Insights into the Origins of Lignocellulose Decay Capabilities.</title>
        <authorList>
            <person name="Nagy L.G."/>
            <person name="Riley R."/>
            <person name="Tritt A."/>
            <person name="Adam C."/>
            <person name="Daum C."/>
            <person name="Floudas D."/>
            <person name="Sun H."/>
            <person name="Yadav J.S."/>
            <person name="Pangilinan J."/>
            <person name="Larsson K.H."/>
            <person name="Matsuura K."/>
            <person name="Barry K."/>
            <person name="Labutti K."/>
            <person name="Kuo R."/>
            <person name="Ohm R.A."/>
            <person name="Bhattacharya S.S."/>
            <person name="Shirouzu T."/>
            <person name="Yoshinaga Y."/>
            <person name="Martin F.M."/>
            <person name="Grigoriev I.V."/>
            <person name="Hibbett D.S."/>
        </authorList>
    </citation>
    <scope>NUCLEOTIDE SEQUENCE [LARGE SCALE GENOMIC DNA]</scope>
    <source>
        <strain evidence="2 3">HHB12029</strain>
    </source>
</reference>
<dbReference type="InParanoid" id="A0A165MY45"/>
<proteinExistence type="predicted"/>